<sequence length="503" mass="59616">CSIVGCTTNRNTHKDLSIFRLPSLKTENPRRLSWRKEWLHIILKDRVLDNKLQKQIDKNNVYVCEKHFKVEDLLQYAAKKEVREFCLPTENLPKKHLDLHEVSRPTSSIEKREIFQQNKAKHDIPKPNCYKSFKDFLDRIQRLSLKGWTIVNNHLGFVEIRKNLPEYLGPKFQIFVKEDLTFRLRIHGWMLSLESEFMMKTYNSMQSVTLSYLITILEKYQLCQAVDLVEFKEAVNLQHHMVQKAFDFRDNPPENLETPLHQEEYLRSMQCQILIENAGKCTHCHKMEIKLRSQLNTKKNSLKSPLHPNAPLSFVSPDKLVETVKLQRVENKALMKETKILRERLEAAIEKNSMDVTDDLNNDLIDIFKGIPEDKVPPFMRLFWEEQQKYIRAKTKSQIRYHPAIIKFCLSIASKSPAAYEQLRLNDKDGTGVMVLPSQRTLRDYRNYIKPKQGFNPEVIQDLIDRTKEFSDRERYVNILIDEMKNTRGFGLEQTYWRVDWLY</sequence>
<evidence type="ECO:0000256" key="2">
    <source>
        <dbReference type="ARBA" id="ARBA00022771"/>
    </source>
</evidence>
<feature type="domain" description="THAP-type" evidence="6">
    <location>
        <begin position="1"/>
        <end position="91"/>
    </location>
</feature>
<keyword evidence="1" id="KW-0479">Metal-binding</keyword>
<name>A0A7M5WX04_9CNID</name>
<protein>
    <recommendedName>
        <fullName evidence="6">THAP-type domain-containing protein</fullName>
    </recommendedName>
</protein>
<dbReference type="SMART" id="SM00980">
    <property type="entry name" value="THAP"/>
    <property type="match status" value="1"/>
</dbReference>
<evidence type="ECO:0000256" key="4">
    <source>
        <dbReference type="ARBA" id="ARBA00023125"/>
    </source>
</evidence>
<keyword evidence="3" id="KW-0862">Zinc</keyword>
<organism evidence="7 8">
    <name type="scientific">Clytia hemisphaerica</name>
    <dbReference type="NCBI Taxonomy" id="252671"/>
    <lineage>
        <taxon>Eukaryota</taxon>
        <taxon>Metazoa</taxon>
        <taxon>Cnidaria</taxon>
        <taxon>Hydrozoa</taxon>
        <taxon>Hydroidolina</taxon>
        <taxon>Leptothecata</taxon>
        <taxon>Obeliida</taxon>
        <taxon>Clytiidae</taxon>
        <taxon>Clytia</taxon>
    </lineage>
</organism>
<evidence type="ECO:0000256" key="1">
    <source>
        <dbReference type="ARBA" id="ARBA00022723"/>
    </source>
</evidence>
<dbReference type="AlphaFoldDB" id="A0A7M5WX04"/>
<keyword evidence="8" id="KW-1185">Reference proteome</keyword>
<dbReference type="SUPFAM" id="SSF57716">
    <property type="entry name" value="Glucocorticoid receptor-like (DNA-binding domain)"/>
    <property type="match status" value="1"/>
</dbReference>
<keyword evidence="4 5" id="KW-0238">DNA-binding</keyword>
<evidence type="ECO:0000259" key="6">
    <source>
        <dbReference type="PROSITE" id="PS50950"/>
    </source>
</evidence>
<dbReference type="GO" id="GO:0008270">
    <property type="term" value="F:zinc ion binding"/>
    <property type="evidence" value="ECO:0007669"/>
    <property type="project" value="UniProtKB-KW"/>
</dbReference>
<accession>A0A7M5WX04</accession>
<dbReference type="InterPro" id="IPR006612">
    <property type="entry name" value="THAP_Znf"/>
</dbReference>
<dbReference type="Pfam" id="PF05485">
    <property type="entry name" value="THAP"/>
    <property type="match status" value="1"/>
</dbReference>
<evidence type="ECO:0000256" key="5">
    <source>
        <dbReference type="PROSITE-ProRule" id="PRU00309"/>
    </source>
</evidence>
<dbReference type="GO" id="GO:0003677">
    <property type="term" value="F:DNA binding"/>
    <property type="evidence" value="ECO:0007669"/>
    <property type="project" value="UniProtKB-UniRule"/>
</dbReference>
<evidence type="ECO:0000313" key="8">
    <source>
        <dbReference type="Proteomes" id="UP000594262"/>
    </source>
</evidence>
<keyword evidence="2 5" id="KW-0863">Zinc-finger</keyword>
<evidence type="ECO:0000313" key="7">
    <source>
        <dbReference type="EnsemblMetazoa" id="CLYHEMP014106.1"/>
    </source>
</evidence>
<dbReference type="OrthoDB" id="5972980at2759"/>
<reference evidence="7" key="1">
    <citation type="submission" date="2021-01" db="UniProtKB">
        <authorList>
            <consortium name="EnsemblMetazoa"/>
        </authorList>
    </citation>
    <scope>IDENTIFICATION</scope>
</reference>
<dbReference type="PROSITE" id="PS50950">
    <property type="entry name" value="ZF_THAP"/>
    <property type="match status" value="1"/>
</dbReference>
<proteinExistence type="predicted"/>
<evidence type="ECO:0000256" key="3">
    <source>
        <dbReference type="ARBA" id="ARBA00022833"/>
    </source>
</evidence>
<dbReference type="Proteomes" id="UP000594262">
    <property type="component" value="Unplaced"/>
</dbReference>
<dbReference type="EnsemblMetazoa" id="CLYHEMT014106.1">
    <property type="protein sequence ID" value="CLYHEMP014106.1"/>
    <property type="gene ID" value="CLYHEMG014106"/>
</dbReference>